<dbReference type="Gene3D" id="3.40.50.1000">
    <property type="entry name" value="HAD superfamily/HAD-like"/>
    <property type="match status" value="1"/>
</dbReference>
<dbReference type="SUPFAM" id="SSF56784">
    <property type="entry name" value="HAD-like"/>
    <property type="match status" value="1"/>
</dbReference>
<dbReference type="GO" id="GO:0008253">
    <property type="term" value="F:5'-nucleotidase activity"/>
    <property type="evidence" value="ECO:0007669"/>
    <property type="project" value="InterPro"/>
</dbReference>
<dbReference type="PANTHER" id="PTHR47478">
    <property type="match status" value="1"/>
</dbReference>
<dbReference type="SFLD" id="SFLDG01129">
    <property type="entry name" value="C1.5:_HAD__Beta-PGM__Phosphata"/>
    <property type="match status" value="1"/>
</dbReference>
<name>A0A7L4WFK8_9LACT</name>
<dbReference type="KEGG" id="lpaa:BHS01_04880"/>
<dbReference type="AlphaFoldDB" id="A0A7L4WFK8"/>
<dbReference type="InterPro" id="IPR006439">
    <property type="entry name" value="HAD-SF_hydro_IA"/>
</dbReference>
<dbReference type="Proteomes" id="UP000516280">
    <property type="component" value="Chromosome"/>
</dbReference>
<dbReference type="NCBIfam" id="TIGR01549">
    <property type="entry name" value="HAD-SF-IA-v1"/>
    <property type="match status" value="1"/>
</dbReference>
<proteinExistence type="predicted"/>
<dbReference type="InterPro" id="IPR052550">
    <property type="entry name" value="Pyrimidine_5'-ntase_YjjG"/>
</dbReference>
<organism evidence="1 2">
    <name type="scientific">Pseudolactococcus paracarnosus</name>
    <dbReference type="NCBI Taxonomy" id="2749962"/>
    <lineage>
        <taxon>Bacteria</taxon>
        <taxon>Bacillati</taxon>
        <taxon>Bacillota</taxon>
        <taxon>Bacilli</taxon>
        <taxon>Lactobacillales</taxon>
        <taxon>Streptococcaceae</taxon>
        <taxon>Pseudolactococcus</taxon>
    </lineage>
</organism>
<dbReference type="NCBIfam" id="TIGR02254">
    <property type="entry name" value="YjjG_YfnB"/>
    <property type="match status" value="1"/>
</dbReference>
<dbReference type="EMBL" id="CP017195">
    <property type="protein sequence ID" value="QDJ27902.1"/>
    <property type="molecule type" value="Genomic_DNA"/>
</dbReference>
<protein>
    <submittedName>
        <fullName evidence="1">Noncanonical pyrimidine nucleotidase, YjjG family</fullName>
    </submittedName>
</protein>
<dbReference type="InterPro" id="IPR011951">
    <property type="entry name" value="HAD-SF_hydro_IA_YjjG/PynA"/>
</dbReference>
<dbReference type="InterPro" id="IPR023214">
    <property type="entry name" value="HAD_sf"/>
</dbReference>
<dbReference type="SFLD" id="SFLDS00003">
    <property type="entry name" value="Haloacid_Dehalogenase"/>
    <property type="match status" value="1"/>
</dbReference>
<dbReference type="Gene3D" id="1.10.150.240">
    <property type="entry name" value="Putative phosphatase, domain 2"/>
    <property type="match status" value="1"/>
</dbReference>
<evidence type="ECO:0000313" key="2">
    <source>
        <dbReference type="Proteomes" id="UP000516280"/>
    </source>
</evidence>
<reference evidence="1 2" key="1">
    <citation type="submission" date="2016-09" db="EMBL/GenBank/DDBJ databases">
        <title>Lactic acid bacteria from MAP meat Genome sequencing and assembly.</title>
        <authorList>
            <person name="Behr J."/>
            <person name="Hilgarth M."/>
            <person name="Vogel R.F."/>
        </authorList>
    </citation>
    <scope>NUCLEOTIDE SEQUENCE [LARGE SCALE GENOMIC DNA]</scope>
    <source>
        <strain evidence="1 2">TMW21615</strain>
    </source>
</reference>
<sequence length="235" mass="25994">MRTSQVTYKVIIVDLDDTVLDFKAGEVKGLATVFKAFQTAAVDYEAWVTAYSKINHRIWREIEAGAATQPLLNERFSKTFAQFGQVIDGAKAETAYRQVLDANDAIVAGADTLLSKLNQAGYELVVGTNGKTATQYSRLALTGFDRYFKRVVISQEIGHAKPSTGFFDHIFKLYPDNTKSEFLMIGDTLASDIQGANQAGIDSIWIDNDKQLGLVQAHQATYRVQSLSEILQILT</sequence>
<dbReference type="PANTHER" id="PTHR47478:SF1">
    <property type="entry name" value="PYRIMIDINE 5'-NUCLEOTIDASE YJJG"/>
    <property type="match status" value="1"/>
</dbReference>
<dbReference type="Pfam" id="PF00702">
    <property type="entry name" value="Hydrolase"/>
    <property type="match status" value="1"/>
</dbReference>
<dbReference type="InterPro" id="IPR023198">
    <property type="entry name" value="PGP-like_dom2"/>
</dbReference>
<dbReference type="PRINTS" id="PR00413">
    <property type="entry name" value="HADHALOGNASE"/>
</dbReference>
<evidence type="ECO:0000313" key="1">
    <source>
        <dbReference type="EMBL" id="QDJ27902.1"/>
    </source>
</evidence>
<gene>
    <name evidence="1" type="ORF">BHS01_04880</name>
</gene>
<dbReference type="InterPro" id="IPR036412">
    <property type="entry name" value="HAD-like_sf"/>
</dbReference>
<accession>A0A7L4WFK8</accession>